<name>A0ABD3DKF9_9LAMI</name>
<reference evidence="4" key="1">
    <citation type="journal article" date="2024" name="IScience">
        <title>Strigolactones Initiate the Formation of Haustorium-like Structures in Castilleja.</title>
        <authorList>
            <person name="Buerger M."/>
            <person name="Peterson D."/>
            <person name="Chory J."/>
        </authorList>
    </citation>
    <scope>NUCLEOTIDE SEQUENCE [LARGE SCALE GENOMIC DNA]</scope>
</reference>
<dbReference type="AlphaFoldDB" id="A0ABD3DKF9"/>
<evidence type="ECO:0000256" key="2">
    <source>
        <dbReference type="SAM" id="Phobius"/>
    </source>
</evidence>
<keyword evidence="4" id="KW-1185">Reference proteome</keyword>
<feature type="transmembrane region" description="Helical" evidence="2">
    <location>
        <begin position="9"/>
        <end position="28"/>
    </location>
</feature>
<keyword evidence="1" id="KW-0175">Coiled coil</keyword>
<gene>
    <name evidence="3" type="ORF">CASFOL_013403</name>
</gene>
<sequence length="135" mass="15714">MGKTNRRQILIALGLVMFMGIVVYLRLWTIDYRISANDTELLRKEFDLASREAMDESAEWRRRFDDEFEKASKCSSELDQIKKSRGEKAGGVSASAVMNRNLQMLQKENMDLLERVESLKQELEAEKLKCSMRNM</sequence>
<dbReference type="PANTHER" id="PTHR37215:SF1">
    <property type="entry name" value="ACYL-COA-BINDING DOMAIN PROTEIN"/>
    <property type="match status" value="1"/>
</dbReference>
<evidence type="ECO:0000313" key="4">
    <source>
        <dbReference type="Proteomes" id="UP001632038"/>
    </source>
</evidence>
<feature type="coiled-coil region" evidence="1">
    <location>
        <begin position="95"/>
        <end position="133"/>
    </location>
</feature>
<keyword evidence="2" id="KW-0472">Membrane</keyword>
<keyword evidence="2" id="KW-0812">Transmembrane</keyword>
<comment type="caution">
    <text evidence="3">The sequence shown here is derived from an EMBL/GenBank/DDBJ whole genome shotgun (WGS) entry which is preliminary data.</text>
</comment>
<proteinExistence type="predicted"/>
<evidence type="ECO:0000313" key="3">
    <source>
        <dbReference type="EMBL" id="KAL3642588.1"/>
    </source>
</evidence>
<accession>A0ABD3DKF9</accession>
<evidence type="ECO:0000256" key="1">
    <source>
        <dbReference type="SAM" id="Coils"/>
    </source>
</evidence>
<dbReference type="EMBL" id="JAVIJP010000016">
    <property type="protein sequence ID" value="KAL3642588.1"/>
    <property type="molecule type" value="Genomic_DNA"/>
</dbReference>
<dbReference type="Proteomes" id="UP001632038">
    <property type="component" value="Unassembled WGS sequence"/>
</dbReference>
<dbReference type="PANTHER" id="PTHR37215">
    <property type="entry name" value="ACYL-COA-BINDING DOMAIN PROTEIN"/>
    <property type="match status" value="1"/>
</dbReference>
<organism evidence="3 4">
    <name type="scientific">Castilleja foliolosa</name>
    <dbReference type="NCBI Taxonomy" id="1961234"/>
    <lineage>
        <taxon>Eukaryota</taxon>
        <taxon>Viridiplantae</taxon>
        <taxon>Streptophyta</taxon>
        <taxon>Embryophyta</taxon>
        <taxon>Tracheophyta</taxon>
        <taxon>Spermatophyta</taxon>
        <taxon>Magnoliopsida</taxon>
        <taxon>eudicotyledons</taxon>
        <taxon>Gunneridae</taxon>
        <taxon>Pentapetalae</taxon>
        <taxon>asterids</taxon>
        <taxon>lamiids</taxon>
        <taxon>Lamiales</taxon>
        <taxon>Orobanchaceae</taxon>
        <taxon>Pedicularideae</taxon>
        <taxon>Castillejinae</taxon>
        <taxon>Castilleja</taxon>
    </lineage>
</organism>
<protein>
    <submittedName>
        <fullName evidence="3">Uncharacterized protein</fullName>
    </submittedName>
</protein>
<keyword evidence="2" id="KW-1133">Transmembrane helix</keyword>